<feature type="compositionally biased region" description="Low complexity" evidence="6">
    <location>
        <begin position="13"/>
        <end position="22"/>
    </location>
</feature>
<feature type="region of interest" description="Disordered" evidence="6">
    <location>
        <begin position="13"/>
        <end position="53"/>
    </location>
</feature>
<evidence type="ECO:0000256" key="6">
    <source>
        <dbReference type="SAM" id="MobiDB-lite"/>
    </source>
</evidence>
<feature type="compositionally biased region" description="Basic and acidic residues" evidence="6">
    <location>
        <begin position="36"/>
        <end position="48"/>
    </location>
</feature>
<accession>Q4N5R4</accession>
<dbReference type="RefSeq" id="XP_764792.1">
    <property type="nucleotide sequence ID" value="XM_759699.1"/>
</dbReference>
<dbReference type="GO" id="GO:0005634">
    <property type="term" value="C:nucleus"/>
    <property type="evidence" value="ECO:0007669"/>
    <property type="project" value="UniProtKB-SubCell"/>
</dbReference>
<gene>
    <name evidence="8" type="ordered locus">TP02_0226</name>
</gene>
<dbReference type="EMBL" id="AAGK01000002">
    <property type="protein sequence ID" value="EAN32509.1"/>
    <property type="molecule type" value="Genomic_DNA"/>
</dbReference>
<reference evidence="8 9" key="1">
    <citation type="journal article" date="2005" name="Science">
        <title>Genome sequence of Theileria parva, a bovine pathogen that transforms lymphocytes.</title>
        <authorList>
            <person name="Gardner M.J."/>
            <person name="Bishop R."/>
            <person name="Shah T."/>
            <person name="de Villiers E.P."/>
            <person name="Carlton J.M."/>
            <person name="Hall N."/>
            <person name="Ren Q."/>
            <person name="Paulsen I.T."/>
            <person name="Pain A."/>
            <person name="Berriman M."/>
            <person name="Wilson R.J.M."/>
            <person name="Sato S."/>
            <person name="Ralph S.A."/>
            <person name="Mann D.J."/>
            <person name="Xiong Z."/>
            <person name="Shallom S.J."/>
            <person name="Weidman J."/>
            <person name="Jiang L."/>
            <person name="Lynn J."/>
            <person name="Weaver B."/>
            <person name="Shoaibi A."/>
            <person name="Domingo A.R."/>
            <person name="Wasawo D."/>
            <person name="Crabtree J."/>
            <person name="Wortman J.R."/>
            <person name="Haas B."/>
            <person name="Angiuoli S.V."/>
            <person name="Creasy T.H."/>
            <person name="Lu C."/>
            <person name="Suh B."/>
            <person name="Silva J.C."/>
            <person name="Utterback T.R."/>
            <person name="Feldblyum T.V."/>
            <person name="Pertea M."/>
            <person name="Allen J."/>
            <person name="Nierman W.C."/>
            <person name="Taracha E.L.N."/>
            <person name="Salzberg S.L."/>
            <person name="White O.R."/>
            <person name="Fitzhugh H.A."/>
            <person name="Morzaria S."/>
            <person name="Venter J.C."/>
            <person name="Fraser C.M."/>
            <person name="Nene V."/>
        </authorList>
    </citation>
    <scope>NUCLEOTIDE SEQUENCE [LARGE SCALE GENOMIC DNA]</scope>
    <source>
        <strain evidence="8 9">Muguga</strain>
    </source>
</reference>
<dbReference type="OMA" id="ICKDPFN"/>
<keyword evidence="5" id="KW-0539">Nucleus</keyword>
<keyword evidence="4" id="KW-0804">Transcription</keyword>
<evidence type="ECO:0000256" key="1">
    <source>
        <dbReference type="ARBA" id="ARBA00004123"/>
    </source>
</evidence>
<dbReference type="eggNOG" id="ENOG502SZ85">
    <property type="taxonomic scope" value="Eukaryota"/>
</dbReference>
<dbReference type="Pfam" id="PF00847">
    <property type="entry name" value="AP2"/>
    <property type="match status" value="1"/>
</dbReference>
<dbReference type="KEGG" id="tpv:TP02_0226"/>
<evidence type="ECO:0000256" key="2">
    <source>
        <dbReference type="ARBA" id="ARBA00023015"/>
    </source>
</evidence>
<protein>
    <recommendedName>
        <fullName evidence="7">AP2/ERF domain-containing protein</fullName>
    </recommendedName>
</protein>
<dbReference type="InterPro" id="IPR001471">
    <property type="entry name" value="AP2/ERF_dom"/>
</dbReference>
<dbReference type="GeneID" id="3501697"/>
<keyword evidence="9" id="KW-1185">Reference proteome</keyword>
<evidence type="ECO:0000313" key="8">
    <source>
        <dbReference type="EMBL" id="EAN32509.1"/>
    </source>
</evidence>
<dbReference type="VEuPathDB" id="PiroplasmaDB:TpMuguga_02g00226"/>
<organism evidence="8 9">
    <name type="scientific">Theileria parva</name>
    <name type="common">East coast fever infection agent</name>
    <dbReference type="NCBI Taxonomy" id="5875"/>
    <lineage>
        <taxon>Eukaryota</taxon>
        <taxon>Sar</taxon>
        <taxon>Alveolata</taxon>
        <taxon>Apicomplexa</taxon>
        <taxon>Aconoidasida</taxon>
        <taxon>Piroplasmida</taxon>
        <taxon>Theileriidae</taxon>
        <taxon>Theileria</taxon>
    </lineage>
</organism>
<dbReference type="GO" id="GO:0003700">
    <property type="term" value="F:DNA-binding transcription factor activity"/>
    <property type="evidence" value="ECO:0007669"/>
    <property type="project" value="InterPro"/>
</dbReference>
<keyword evidence="2" id="KW-0805">Transcription regulation</keyword>
<sequence length="260" mass="29791">MCIFFPYKMALKSTDTQDSTPDSSEKSELNSESESPDVKVKKDTLTSKKDRRKGKKIIPKDANLLKNIPEEHYFSDVSGVYYHFKKMEWRTICKDPFNNSKRSQKTFGINKYGFYEAKRRAENKAFEITERNHISKVLSACNQNLFSENHLCQIPSYPSTSYTNSQLDNANNISLKNVFDNSPYSGKMPPNYNNYSCHNGNFMVYHLNDTTALNNLPQPVPYGPIPAVNNRFYHSVPHSMPCPLLSMDNTKTCLANNTHT</sequence>
<evidence type="ECO:0000313" key="9">
    <source>
        <dbReference type="Proteomes" id="UP000001949"/>
    </source>
</evidence>
<dbReference type="Proteomes" id="UP000001949">
    <property type="component" value="Unassembled WGS sequence"/>
</dbReference>
<evidence type="ECO:0000256" key="3">
    <source>
        <dbReference type="ARBA" id="ARBA00023125"/>
    </source>
</evidence>
<comment type="subcellular location">
    <subcellularLocation>
        <location evidence="1">Nucleus</location>
    </subcellularLocation>
</comment>
<dbReference type="GO" id="GO:0003677">
    <property type="term" value="F:DNA binding"/>
    <property type="evidence" value="ECO:0007669"/>
    <property type="project" value="UniProtKB-KW"/>
</dbReference>
<name>Q4N5R4_THEPA</name>
<dbReference type="InParanoid" id="Q4N5R4"/>
<keyword evidence="3" id="KW-0238">DNA-binding</keyword>
<proteinExistence type="predicted"/>
<dbReference type="Gene3D" id="1.20.5.2050">
    <property type="match status" value="1"/>
</dbReference>
<dbReference type="AlphaFoldDB" id="Q4N5R4"/>
<evidence type="ECO:0000259" key="7">
    <source>
        <dbReference type="Pfam" id="PF00847"/>
    </source>
</evidence>
<comment type="caution">
    <text evidence="8">The sequence shown here is derived from an EMBL/GenBank/DDBJ whole genome shotgun (WGS) entry which is preliminary data.</text>
</comment>
<evidence type="ECO:0000256" key="5">
    <source>
        <dbReference type="ARBA" id="ARBA00023242"/>
    </source>
</evidence>
<feature type="domain" description="AP2/ERF" evidence="7">
    <location>
        <begin position="76"/>
        <end position="129"/>
    </location>
</feature>
<evidence type="ECO:0000256" key="4">
    <source>
        <dbReference type="ARBA" id="ARBA00023163"/>
    </source>
</evidence>